<organism evidence="2 3">
    <name type="scientific">Meloidogyne floridensis</name>
    <dbReference type="NCBI Taxonomy" id="298350"/>
    <lineage>
        <taxon>Eukaryota</taxon>
        <taxon>Metazoa</taxon>
        <taxon>Ecdysozoa</taxon>
        <taxon>Nematoda</taxon>
        <taxon>Chromadorea</taxon>
        <taxon>Rhabditida</taxon>
        <taxon>Tylenchina</taxon>
        <taxon>Tylenchomorpha</taxon>
        <taxon>Tylenchoidea</taxon>
        <taxon>Meloidogynidae</taxon>
        <taxon>Meloidogyninae</taxon>
        <taxon>Meloidogyne</taxon>
    </lineage>
</organism>
<dbReference type="AlphaFoldDB" id="A0A915ND92"/>
<reference evidence="3" key="1">
    <citation type="submission" date="2022-11" db="UniProtKB">
        <authorList>
            <consortium name="WormBaseParasite"/>
        </authorList>
    </citation>
    <scope>IDENTIFICATION</scope>
</reference>
<dbReference type="Proteomes" id="UP000887560">
    <property type="component" value="Unplaced"/>
</dbReference>
<evidence type="ECO:0000313" key="2">
    <source>
        <dbReference type="Proteomes" id="UP000887560"/>
    </source>
</evidence>
<protein>
    <submittedName>
        <fullName evidence="3">Uncharacterized protein</fullName>
    </submittedName>
</protein>
<feature type="region of interest" description="Disordered" evidence="1">
    <location>
        <begin position="50"/>
        <end position="86"/>
    </location>
</feature>
<dbReference type="WBParaSite" id="scf7180000417326.g1143">
    <property type="protein sequence ID" value="scf7180000417326.g1143"/>
    <property type="gene ID" value="scf7180000417326.g1143"/>
</dbReference>
<accession>A0A915ND92</accession>
<name>A0A915ND92_9BILA</name>
<proteinExistence type="predicted"/>
<evidence type="ECO:0000313" key="3">
    <source>
        <dbReference type="WBParaSite" id="scf7180000417326.g1143"/>
    </source>
</evidence>
<feature type="compositionally biased region" description="Basic and acidic residues" evidence="1">
    <location>
        <begin position="60"/>
        <end position="86"/>
    </location>
</feature>
<evidence type="ECO:0000256" key="1">
    <source>
        <dbReference type="SAM" id="MobiDB-lite"/>
    </source>
</evidence>
<keyword evidence="2" id="KW-1185">Reference proteome</keyword>
<sequence length="86" mass="9665">MLKRLFPTNYIAISNAILFNSHLGLGAAERAAMEAEFERQSEEARFRMAHGYDQSGESVNAKDEEGKEMAGEAFEETHNHKEPLAH</sequence>